<keyword evidence="1" id="KW-1133">Transmembrane helix</keyword>
<feature type="transmembrane region" description="Helical" evidence="1">
    <location>
        <begin position="62"/>
        <end position="84"/>
    </location>
</feature>
<accession>A0A653CGT4</accession>
<dbReference type="PANTHER" id="PTHR11360:SF229">
    <property type="entry name" value="AGAP007601-PA"/>
    <property type="match status" value="1"/>
</dbReference>
<evidence type="ECO:0000313" key="2">
    <source>
        <dbReference type="EMBL" id="VEN47122.1"/>
    </source>
</evidence>
<feature type="non-terminal residue" evidence="2">
    <location>
        <position position="128"/>
    </location>
</feature>
<organism evidence="2 3">
    <name type="scientific">Callosobruchus maculatus</name>
    <name type="common">Southern cowpea weevil</name>
    <name type="synonym">Pulse bruchid</name>
    <dbReference type="NCBI Taxonomy" id="64391"/>
    <lineage>
        <taxon>Eukaryota</taxon>
        <taxon>Metazoa</taxon>
        <taxon>Ecdysozoa</taxon>
        <taxon>Arthropoda</taxon>
        <taxon>Hexapoda</taxon>
        <taxon>Insecta</taxon>
        <taxon>Pterygota</taxon>
        <taxon>Neoptera</taxon>
        <taxon>Endopterygota</taxon>
        <taxon>Coleoptera</taxon>
        <taxon>Polyphaga</taxon>
        <taxon>Cucujiformia</taxon>
        <taxon>Chrysomeloidea</taxon>
        <taxon>Chrysomelidae</taxon>
        <taxon>Bruchinae</taxon>
        <taxon>Bruchini</taxon>
        <taxon>Callosobruchus</taxon>
    </lineage>
</organism>
<evidence type="ECO:0000256" key="1">
    <source>
        <dbReference type="SAM" id="Phobius"/>
    </source>
</evidence>
<evidence type="ECO:0008006" key="4">
    <source>
        <dbReference type="Google" id="ProtNLM"/>
    </source>
</evidence>
<dbReference type="EMBL" id="CAACVG010007797">
    <property type="protein sequence ID" value="VEN47122.1"/>
    <property type="molecule type" value="Genomic_DNA"/>
</dbReference>
<evidence type="ECO:0000313" key="3">
    <source>
        <dbReference type="Proteomes" id="UP000410492"/>
    </source>
</evidence>
<dbReference type="GO" id="GO:0008028">
    <property type="term" value="F:monocarboxylic acid transmembrane transporter activity"/>
    <property type="evidence" value="ECO:0007669"/>
    <property type="project" value="TreeGrafter"/>
</dbReference>
<dbReference type="OrthoDB" id="8055603at2759"/>
<dbReference type="PANTHER" id="PTHR11360">
    <property type="entry name" value="MONOCARBOXYLATE TRANSPORTER"/>
    <property type="match status" value="1"/>
</dbReference>
<feature type="transmembrane region" description="Helical" evidence="1">
    <location>
        <begin position="90"/>
        <end position="109"/>
    </location>
</feature>
<gene>
    <name evidence="2" type="ORF">CALMAC_LOCUS8991</name>
</gene>
<protein>
    <recommendedName>
        <fullName evidence="4">Major facilitator superfamily (MFS) profile domain-containing protein</fullName>
    </recommendedName>
</protein>
<reference evidence="2 3" key="1">
    <citation type="submission" date="2019-01" db="EMBL/GenBank/DDBJ databases">
        <authorList>
            <person name="Sayadi A."/>
        </authorList>
    </citation>
    <scope>NUCLEOTIDE SEQUENCE [LARGE SCALE GENOMIC DNA]</scope>
</reference>
<dbReference type="AlphaFoldDB" id="A0A653CGT4"/>
<dbReference type="SUPFAM" id="SSF103473">
    <property type="entry name" value="MFS general substrate transporter"/>
    <property type="match status" value="1"/>
</dbReference>
<dbReference type="Gene3D" id="1.20.1250.20">
    <property type="entry name" value="MFS general substrate transporter like domains"/>
    <property type="match status" value="1"/>
</dbReference>
<proteinExistence type="predicted"/>
<dbReference type="Proteomes" id="UP000410492">
    <property type="component" value="Unassembled WGS sequence"/>
</dbReference>
<dbReference type="InterPro" id="IPR050327">
    <property type="entry name" value="Proton-linked_MCT"/>
</dbReference>
<dbReference type="InterPro" id="IPR036259">
    <property type="entry name" value="MFS_trans_sf"/>
</dbReference>
<feature type="transmembrane region" description="Helical" evidence="1">
    <location>
        <begin position="24"/>
        <end position="50"/>
    </location>
</feature>
<name>A0A653CGT4_CALMS</name>
<keyword evidence="3" id="KW-1185">Reference proteome</keyword>
<sequence length="128" mass="13305">MEKNKENGNVTAEKPAPKGPDGGWGWMVVTGAALINMVNQAMFANYGLIFGEHLKAMAGGHATGITAVMAVSVVVTNFAGLLVGPLLKKFSIRTVTFFAIALAGTGMIVSSFSSEIWHIAVGYGCLTG</sequence>
<keyword evidence="1" id="KW-0472">Membrane</keyword>
<keyword evidence="1" id="KW-0812">Transmembrane</keyword>